<evidence type="ECO:0000259" key="3">
    <source>
        <dbReference type="Pfam" id="PF19305"/>
    </source>
</evidence>
<evidence type="ECO:0000259" key="2">
    <source>
        <dbReference type="Pfam" id="PF03972"/>
    </source>
</evidence>
<dbReference type="InterPro" id="IPR042183">
    <property type="entry name" value="MmgE/PrpD_sf_1"/>
</dbReference>
<proteinExistence type="inferred from homology"/>
<dbReference type="InterPro" id="IPR045337">
    <property type="entry name" value="MmgE_PrpD_C"/>
</dbReference>
<dbReference type="Pfam" id="PF03972">
    <property type="entry name" value="MmgE_PrpD_N"/>
    <property type="match status" value="1"/>
</dbReference>
<evidence type="ECO:0000313" key="4">
    <source>
        <dbReference type="EMBL" id="AII03562.1"/>
    </source>
</evidence>
<name>A0A076EEI5_RHOOP</name>
<dbReference type="Pfam" id="PF19305">
    <property type="entry name" value="MmgE_PrpD_C"/>
    <property type="match status" value="1"/>
</dbReference>
<sequence length="407" mass="41907">MAIAPHESTSVSAHDLARWAAGIEPGPADLELARRALVDTVAVTLAAMDDPVAAWTDGLPAALRWAAVGHVLDFDDLHIPSTTHISVVCVPATLAAGGGAREYLAAAGVMARLGTALGWNHYTQGWHTTATVGAIAAAVAAGLSLGLDSDGIAIAMAHAVPGAGGVRQAFGTAGKSMQVGFAAQAGVRAARLAAAGATADPRAVGEWFRLVGGRRSPQVEGPIIPDGLGLKLHPCCYALQRPIAAIRSLGRLSIDDIARIRLHTPRSAVLPLIHNYPSSGLEGKFSLNYGIAAALLDGFPDIGSFTDAAVQRPEVRNILDSVSVVAEPVGEGVLDGDCTVIVELRDGSHLEAVVELPTGHPGRPASVTDFEAKVRGCVGDERAAEIVELDWISAAAMLQRLLPGGVN</sequence>
<dbReference type="InterPro" id="IPR042188">
    <property type="entry name" value="MmgE/PrpD_sf_2"/>
</dbReference>
<organism evidence="4 5">
    <name type="scientific">Rhodococcus opacus</name>
    <name type="common">Nocardia opaca</name>
    <dbReference type="NCBI Taxonomy" id="37919"/>
    <lineage>
        <taxon>Bacteria</taxon>
        <taxon>Bacillati</taxon>
        <taxon>Actinomycetota</taxon>
        <taxon>Actinomycetes</taxon>
        <taxon>Mycobacteriales</taxon>
        <taxon>Nocardiaceae</taxon>
        <taxon>Rhodococcus</taxon>
    </lineage>
</organism>
<feature type="domain" description="MmgE/PrpD C-terminal" evidence="3">
    <location>
        <begin position="233"/>
        <end position="379"/>
    </location>
</feature>
<evidence type="ECO:0000313" key="5">
    <source>
        <dbReference type="Proteomes" id="UP000028488"/>
    </source>
</evidence>
<evidence type="ECO:0000256" key="1">
    <source>
        <dbReference type="ARBA" id="ARBA00006174"/>
    </source>
</evidence>
<dbReference type="Proteomes" id="UP000028488">
    <property type="component" value="Chromosome"/>
</dbReference>
<reference evidence="4 5" key="1">
    <citation type="submission" date="2014-07" db="EMBL/GenBank/DDBJ databases">
        <title>Genome Sequence of Rhodococcus opacus Strain R7, a Biodegrader of Mono- and Polycyclic Aromatic Hydrocarbons.</title>
        <authorList>
            <person name="Di Gennaro P."/>
            <person name="Zampolli J."/>
            <person name="Presti I."/>
            <person name="Cappelletti M."/>
            <person name="D'Ursi P."/>
            <person name="Orro A."/>
            <person name="Mezzelani A."/>
            <person name="Milanesi L."/>
        </authorList>
    </citation>
    <scope>NUCLEOTIDE SEQUENCE [LARGE SCALE GENOMIC DNA]</scope>
    <source>
        <strain evidence="4 5">R7</strain>
    </source>
</reference>
<dbReference type="InterPro" id="IPR045336">
    <property type="entry name" value="MmgE_PrpD_N"/>
</dbReference>
<dbReference type="eggNOG" id="COG2079">
    <property type="taxonomic scope" value="Bacteria"/>
</dbReference>
<dbReference type="PANTHER" id="PTHR16943:SF8">
    <property type="entry name" value="2-METHYLCITRATE DEHYDRATASE"/>
    <property type="match status" value="1"/>
</dbReference>
<protein>
    <submittedName>
        <fullName evidence="4">2-methylcitrate dehydratase</fullName>
    </submittedName>
</protein>
<comment type="similarity">
    <text evidence="1">Belongs to the PrpD family.</text>
</comment>
<dbReference type="Gene3D" id="1.10.4100.10">
    <property type="entry name" value="2-methylcitrate dehydratase PrpD"/>
    <property type="match status" value="1"/>
</dbReference>
<dbReference type="AlphaFoldDB" id="A0A076EEI5"/>
<dbReference type="Gene3D" id="3.30.1330.120">
    <property type="entry name" value="2-methylcitrate dehydratase PrpD"/>
    <property type="match status" value="1"/>
</dbReference>
<dbReference type="PANTHER" id="PTHR16943">
    <property type="entry name" value="2-METHYLCITRATE DEHYDRATASE-RELATED"/>
    <property type="match status" value="1"/>
</dbReference>
<dbReference type="EMBL" id="CP008947">
    <property type="protein sequence ID" value="AII03562.1"/>
    <property type="molecule type" value="Genomic_DNA"/>
</dbReference>
<dbReference type="InterPro" id="IPR005656">
    <property type="entry name" value="MmgE_PrpD"/>
</dbReference>
<feature type="domain" description="MmgE/PrpD N-terminal" evidence="2">
    <location>
        <begin position="60"/>
        <end position="204"/>
    </location>
</feature>
<dbReference type="InterPro" id="IPR036148">
    <property type="entry name" value="MmgE/PrpD_sf"/>
</dbReference>
<gene>
    <name evidence="4" type="ORF">EP51_02625</name>
</gene>
<accession>A0A076EEI5</accession>
<dbReference type="SUPFAM" id="SSF103378">
    <property type="entry name" value="2-methylcitrate dehydratase PrpD"/>
    <property type="match status" value="1"/>
</dbReference>
<dbReference type="GO" id="GO:0016829">
    <property type="term" value="F:lyase activity"/>
    <property type="evidence" value="ECO:0007669"/>
    <property type="project" value="InterPro"/>
</dbReference>